<dbReference type="Proteomes" id="UP000282957">
    <property type="component" value="Unassembled WGS sequence"/>
</dbReference>
<comment type="caution">
    <text evidence="2">The sequence shown here is derived from an EMBL/GenBank/DDBJ whole genome shotgun (WGS) entry which is preliminary data.</text>
</comment>
<proteinExistence type="predicted"/>
<feature type="transmembrane region" description="Helical" evidence="1">
    <location>
        <begin position="149"/>
        <end position="174"/>
    </location>
</feature>
<evidence type="ECO:0000313" key="3">
    <source>
        <dbReference type="Proteomes" id="UP000282957"/>
    </source>
</evidence>
<dbReference type="EMBL" id="SACL01000006">
    <property type="protein sequence ID" value="RVT95314.1"/>
    <property type="molecule type" value="Genomic_DNA"/>
</dbReference>
<keyword evidence="1" id="KW-0472">Membrane</keyword>
<keyword evidence="3" id="KW-1185">Reference proteome</keyword>
<protein>
    <submittedName>
        <fullName evidence="2">Uncharacterized protein</fullName>
    </submittedName>
</protein>
<evidence type="ECO:0000313" key="2">
    <source>
        <dbReference type="EMBL" id="RVT95314.1"/>
    </source>
</evidence>
<dbReference type="AlphaFoldDB" id="A0A437MCD9"/>
<organism evidence="2 3">
    <name type="scientific">Rhodovarius crocodyli</name>
    <dbReference type="NCBI Taxonomy" id="1979269"/>
    <lineage>
        <taxon>Bacteria</taxon>
        <taxon>Pseudomonadati</taxon>
        <taxon>Pseudomonadota</taxon>
        <taxon>Alphaproteobacteria</taxon>
        <taxon>Acetobacterales</taxon>
        <taxon>Roseomonadaceae</taxon>
        <taxon>Rhodovarius</taxon>
    </lineage>
</organism>
<sequence length="198" mass="22265">MESISVGAVGAAVIAGIFSLVGLIITKEQKVSDFRQAWIDELRKCFIFYISNINSISDIIRSSPGKLDIEKLNSKYVSLNEANVGIKLRINPTEELSKKLLDIMNKFEHLASKNALLTPENIRKLELEFFKCSQEILKFEWKRVKKGELAFIMTKYIAGISVIIAVFLLVWSALSNKAMDSTQNSPNPILPIYLISNP</sequence>
<evidence type="ECO:0000256" key="1">
    <source>
        <dbReference type="SAM" id="Phobius"/>
    </source>
</evidence>
<reference evidence="2 3" key="1">
    <citation type="submission" date="2019-01" db="EMBL/GenBank/DDBJ databases">
        <authorList>
            <person name="Chen W.-M."/>
        </authorList>
    </citation>
    <scope>NUCLEOTIDE SEQUENCE [LARGE SCALE GENOMIC DNA]</scope>
    <source>
        <strain evidence="2 3">CCP-6</strain>
    </source>
</reference>
<accession>A0A437MCD9</accession>
<gene>
    <name evidence="2" type="ORF">EOD42_17170</name>
</gene>
<feature type="transmembrane region" description="Helical" evidence="1">
    <location>
        <begin position="6"/>
        <end position="25"/>
    </location>
</feature>
<dbReference type="RefSeq" id="WP_127788801.1">
    <property type="nucleotide sequence ID" value="NZ_SACL01000006.1"/>
</dbReference>
<name>A0A437MCD9_9PROT</name>
<dbReference type="OrthoDB" id="5919045at2"/>
<keyword evidence="1" id="KW-0812">Transmembrane</keyword>
<keyword evidence="1" id="KW-1133">Transmembrane helix</keyword>